<dbReference type="EMBL" id="BKCJ010476260">
    <property type="protein sequence ID" value="GFA72604.1"/>
    <property type="molecule type" value="Genomic_DNA"/>
</dbReference>
<feature type="region of interest" description="Disordered" evidence="1">
    <location>
        <begin position="1"/>
        <end position="32"/>
    </location>
</feature>
<proteinExistence type="predicted"/>
<organism evidence="2">
    <name type="scientific">Tanacetum cinerariifolium</name>
    <name type="common">Dalmatian daisy</name>
    <name type="synonym">Chrysanthemum cinerariifolium</name>
    <dbReference type="NCBI Taxonomy" id="118510"/>
    <lineage>
        <taxon>Eukaryota</taxon>
        <taxon>Viridiplantae</taxon>
        <taxon>Streptophyta</taxon>
        <taxon>Embryophyta</taxon>
        <taxon>Tracheophyta</taxon>
        <taxon>Spermatophyta</taxon>
        <taxon>Magnoliopsida</taxon>
        <taxon>eudicotyledons</taxon>
        <taxon>Gunneridae</taxon>
        <taxon>Pentapetalae</taxon>
        <taxon>asterids</taxon>
        <taxon>campanulids</taxon>
        <taxon>Asterales</taxon>
        <taxon>Asteraceae</taxon>
        <taxon>Asteroideae</taxon>
        <taxon>Anthemideae</taxon>
        <taxon>Anthemidinae</taxon>
        <taxon>Tanacetum</taxon>
    </lineage>
</organism>
<dbReference type="AlphaFoldDB" id="A0A699K6B8"/>
<feature type="non-terminal residue" evidence="2">
    <location>
        <position position="1"/>
    </location>
</feature>
<evidence type="ECO:0000256" key="1">
    <source>
        <dbReference type="SAM" id="MobiDB-lite"/>
    </source>
</evidence>
<feature type="compositionally biased region" description="Polar residues" evidence="1">
    <location>
        <begin position="14"/>
        <end position="23"/>
    </location>
</feature>
<evidence type="ECO:0000313" key="2">
    <source>
        <dbReference type="EMBL" id="GFA72604.1"/>
    </source>
</evidence>
<accession>A0A699K6B8</accession>
<reference evidence="2" key="1">
    <citation type="journal article" date="2019" name="Sci. Rep.">
        <title>Draft genome of Tanacetum cinerariifolium, the natural source of mosquito coil.</title>
        <authorList>
            <person name="Yamashiro T."/>
            <person name="Shiraishi A."/>
            <person name="Satake H."/>
            <person name="Nakayama K."/>
        </authorList>
    </citation>
    <scope>NUCLEOTIDE SEQUENCE</scope>
</reference>
<protein>
    <submittedName>
        <fullName evidence="2">Uncharacterized protein</fullName>
    </submittedName>
</protein>
<sequence length="277" mass="32313">ARPNDDTARPDVSTARQELSTAGPTTTPTTTTIFNDEEMTLADTLIKLKDDKAKDKGKGVLEEPESTKKMTKSDFYVGHVARDEEIARQLEVKLQANVERERQTEEQASMNYIAKDMNKKTKEESSDKGMDTIKKRKAGSRMKRMSKRQKTDVDFEEEEKLKTFLKIDPDEEGIIDYEVMGKRFPIINWDSKFYHYDRHGAEGIYYRIFKSDGSSRWIKTFSKMVTRRYPLTTRTLERMLSLRLITEFASDAAYDLLRFIQKQIDESRWNDKGEKDL</sequence>
<comment type="caution">
    <text evidence="2">The sequence shown here is derived from an EMBL/GenBank/DDBJ whole genome shotgun (WGS) entry which is preliminary data.</text>
</comment>
<gene>
    <name evidence="2" type="ORF">Tci_644576</name>
</gene>
<name>A0A699K6B8_TANCI</name>